<name>A0ABN8XYG2_RANTA</name>
<keyword evidence="2" id="KW-1185">Reference proteome</keyword>
<dbReference type="Proteomes" id="UP001176941">
    <property type="component" value="Chromosome 11"/>
</dbReference>
<proteinExistence type="predicted"/>
<reference evidence="1" key="1">
    <citation type="submission" date="2023-04" db="EMBL/GenBank/DDBJ databases">
        <authorList>
            <consortium name="ELIXIR-Norway"/>
        </authorList>
    </citation>
    <scope>NUCLEOTIDE SEQUENCE [LARGE SCALE GENOMIC DNA]</scope>
</reference>
<evidence type="ECO:0000313" key="1">
    <source>
        <dbReference type="EMBL" id="CAI9154418.1"/>
    </source>
</evidence>
<sequence length="119" mass="13485">MKKLRLGEPERVVQDCIVISMIKDFLATSFGRKRSFTKDQKACSMPAAKVIKLLRCFPFPLPVSTEPRHAPGGLPNTCGQVHDSCSTRRQAAAWHPGSSWHRRFNEQEHQISTHTLLVF</sequence>
<protein>
    <submittedName>
        <fullName evidence="1">Uncharacterized protein</fullName>
    </submittedName>
</protein>
<evidence type="ECO:0000313" key="2">
    <source>
        <dbReference type="Proteomes" id="UP001176941"/>
    </source>
</evidence>
<organism evidence="1 2">
    <name type="scientific">Rangifer tarandus platyrhynchus</name>
    <name type="common">Svalbard reindeer</name>
    <dbReference type="NCBI Taxonomy" id="3082113"/>
    <lineage>
        <taxon>Eukaryota</taxon>
        <taxon>Metazoa</taxon>
        <taxon>Chordata</taxon>
        <taxon>Craniata</taxon>
        <taxon>Vertebrata</taxon>
        <taxon>Euteleostomi</taxon>
        <taxon>Mammalia</taxon>
        <taxon>Eutheria</taxon>
        <taxon>Laurasiatheria</taxon>
        <taxon>Artiodactyla</taxon>
        <taxon>Ruminantia</taxon>
        <taxon>Pecora</taxon>
        <taxon>Cervidae</taxon>
        <taxon>Odocoileinae</taxon>
        <taxon>Rangifer</taxon>
    </lineage>
</organism>
<dbReference type="EMBL" id="OX459947">
    <property type="protein sequence ID" value="CAI9154418.1"/>
    <property type="molecule type" value="Genomic_DNA"/>
</dbReference>
<gene>
    <name evidence="1" type="ORF">MRATA1EN1_LOCUS3380</name>
</gene>
<accession>A0ABN8XYG2</accession>